<dbReference type="Gene3D" id="3.90.550.10">
    <property type="entry name" value="Spore Coat Polysaccharide Biosynthesis Protein SpsA, Chain A"/>
    <property type="match status" value="1"/>
</dbReference>
<dbReference type="InterPro" id="IPR001173">
    <property type="entry name" value="Glyco_trans_2-like"/>
</dbReference>
<gene>
    <name evidence="2" type="ORF">RM545_01260</name>
</gene>
<keyword evidence="3" id="KW-1185">Reference proteome</keyword>
<keyword evidence="2" id="KW-0808">Transferase</keyword>
<dbReference type="InterPro" id="IPR050834">
    <property type="entry name" value="Glycosyltransf_2"/>
</dbReference>
<dbReference type="PANTHER" id="PTHR43685">
    <property type="entry name" value="GLYCOSYLTRANSFERASE"/>
    <property type="match status" value="1"/>
</dbReference>
<dbReference type="RefSeq" id="WP_311493453.1">
    <property type="nucleotide sequence ID" value="NZ_JAVRHO010000002.1"/>
</dbReference>
<dbReference type="Pfam" id="PF00535">
    <property type="entry name" value="Glycos_transf_2"/>
    <property type="match status" value="1"/>
</dbReference>
<keyword evidence="2" id="KW-0328">Glycosyltransferase</keyword>
<evidence type="ECO:0000313" key="3">
    <source>
        <dbReference type="Proteomes" id="UP001245285"/>
    </source>
</evidence>
<comment type="caution">
    <text evidence="2">The sequence shown here is derived from an EMBL/GenBank/DDBJ whole genome shotgun (WGS) entry which is preliminary data.</text>
</comment>
<evidence type="ECO:0000313" key="2">
    <source>
        <dbReference type="EMBL" id="MDT0645303.1"/>
    </source>
</evidence>
<dbReference type="EC" id="2.4.-.-" evidence="2"/>
<name>A0ABU3CG20_9FLAO</name>
<organism evidence="2 3">
    <name type="scientific">Autumnicola lenta</name>
    <dbReference type="NCBI Taxonomy" id="3075593"/>
    <lineage>
        <taxon>Bacteria</taxon>
        <taxon>Pseudomonadati</taxon>
        <taxon>Bacteroidota</taxon>
        <taxon>Flavobacteriia</taxon>
        <taxon>Flavobacteriales</taxon>
        <taxon>Flavobacteriaceae</taxon>
        <taxon>Autumnicola</taxon>
    </lineage>
</organism>
<evidence type="ECO:0000259" key="1">
    <source>
        <dbReference type="Pfam" id="PF00535"/>
    </source>
</evidence>
<feature type="domain" description="Glycosyltransferase 2-like" evidence="1">
    <location>
        <begin position="4"/>
        <end position="143"/>
    </location>
</feature>
<dbReference type="CDD" id="cd00761">
    <property type="entry name" value="Glyco_tranf_GTA_type"/>
    <property type="match status" value="1"/>
</dbReference>
<dbReference type="PANTHER" id="PTHR43685:SF3">
    <property type="entry name" value="SLR2126 PROTEIN"/>
    <property type="match status" value="1"/>
</dbReference>
<dbReference type="GO" id="GO:0016757">
    <property type="term" value="F:glycosyltransferase activity"/>
    <property type="evidence" value="ECO:0007669"/>
    <property type="project" value="UniProtKB-KW"/>
</dbReference>
<reference evidence="2 3" key="1">
    <citation type="submission" date="2023-09" db="EMBL/GenBank/DDBJ databases">
        <authorList>
            <person name="Rey-Velasco X."/>
        </authorList>
    </citation>
    <scope>NUCLEOTIDE SEQUENCE [LARGE SCALE GENOMIC DNA]</scope>
    <source>
        <strain evidence="2 3">F260</strain>
    </source>
</reference>
<dbReference type="Proteomes" id="UP001245285">
    <property type="component" value="Unassembled WGS sequence"/>
</dbReference>
<protein>
    <submittedName>
        <fullName evidence="2">Glycosyltransferase</fullName>
        <ecNumber evidence="2">2.4.-.-</ecNumber>
    </submittedName>
</protein>
<dbReference type="InterPro" id="IPR029044">
    <property type="entry name" value="Nucleotide-diphossugar_trans"/>
</dbReference>
<dbReference type="EMBL" id="JAVRHO010000002">
    <property type="protein sequence ID" value="MDT0645303.1"/>
    <property type="molecule type" value="Genomic_DNA"/>
</dbReference>
<sequence>MTCSLIICTYQRPKAVLELLNSVEQQRLYPDQILIIDGSIDAATKECVKQRKFKNLEYFKVTEQERGLTRQRNYGIGKTAKGVEILCFLDDDIILENDYFEKLVTTYSVYPKAIGVGGYITNEVSWEKNKNAPNFEEFKMDGHIRKLGSRNLLRKKLSLLSNQPPGVMPEFSNGLSIGFLPPSGKVYPVEFFMGGVASYRKSLFKKMSFSEYFDGYGLYEDMDFCLRASKVGQLYVNTAARVAHFHEQAGRPDKFKYGKMVIRNGWYVWRIKYPRPDLNARLKWHGTAFLLTLVRLGNVITTQNRKEAFTESLGRIAGWWSLLLNRPTHEV</sequence>
<proteinExistence type="predicted"/>
<dbReference type="SUPFAM" id="SSF53448">
    <property type="entry name" value="Nucleotide-diphospho-sugar transferases"/>
    <property type="match status" value="1"/>
</dbReference>
<accession>A0ABU3CG20</accession>